<reference evidence="2 3" key="1">
    <citation type="submission" date="2020-08" db="EMBL/GenBank/DDBJ databases">
        <authorList>
            <person name="Liu C."/>
            <person name="Sun Q."/>
        </authorList>
    </citation>
    <scope>NUCLEOTIDE SEQUENCE [LARGE SCALE GENOMIC DNA]</scope>
    <source>
        <strain evidence="2 3">NSJ-8</strain>
    </source>
</reference>
<dbReference type="InterPro" id="IPR005122">
    <property type="entry name" value="Uracil-DNA_glycosylase-like"/>
</dbReference>
<dbReference type="EMBL" id="CP060633">
    <property type="protein sequence ID" value="QNM03163.1"/>
    <property type="molecule type" value="Genomic_DNA"/>
</dbReference>
<proteinExistence type="predicted"/>
<gene>
    <name evidence="2" type="ORF">H9Q77_03180</name>
</gene>
<dbReference type="KEGG" id="ssun:H9Q77_03180"/>
<dbReference type="Gene3D" id="3.40.470.10">
    <property type="entry name" value="Uracil-DNA glycosylase-like domain"/>
    <property type="match status" value="1"/>
</dbReference>
<name>A0A7G9FX81_9FIRM</name>
<accession>A0A7G9FX81</accession>
<dbReference type="Pfam" id="PF03167">
    <property type="entry name" value="UDG"/>
    <property type="match status" value="1"/>
</dbReference>
<dbReference type="InterPro" id="IPR036895">
    <property type="entry name" value="Uracil-DNA_glycosylase-like_sf"/>
</dbReference>
<dbReference type="RefSeq" id="WP_249326515.1">
    <property type="nucleotide sequence ID" value="NZ_CP060633.1"/>
</dbReference>
<keyword evidence="3" id="KW-1185">Reference proteome</keyword>
<evidence type="ECO:0000259" key="1">
    <source>
        <dbReference type="Pfam" id="PF03167"/>
    </source>
</evidence>
<sequence>MLEDIRMCSKCGLCNNQRPLLDSERTCQVFWVGLSAKKITSEEETPLSEQTNTGKLIQKIEEMCNEVSTYKTNLVKCLPLTEQQKLRYPSKKEMDKCFDNLVSEINAMSPKIVFLLGEKVYSSVARHLHLDFEKWNDFEYHYTECNGTYYVPIHHPSYICVYKRKQMDDYIEAVEKMINELL</sequence>
<dbReference type="Proteomes" id="UP000515981">
    <property type="component" value="Chromosome"/>
</dbReference>
<evidence type="ECO:0000313" key="3">
    <source>
        <dbReference type="Proteomes" id="UP000515981"/>
    </source>
</evidence>
<dbReference type="AlphaFoldDB" id="A0A7G9FX81"/>
<protein>
    <submittedName>
        <fullName evidence="2">Uracil-DNA glycosylase family protein</fullName>
    </submittedName>
</protein>
<dbReference type="SUPFAM" id="SSF52141">
    <property type="entry name" value="Uracil-DNA glycosylase-like"/>
    <property type="match status" value="1"/>
</dbReference>
<evidence type="ECO:0000313" key="2">
    <source>
        <dbReference type="EMBL" id="QNM03163.1"/>
    </source>
</evidence>
<feature type="domain" description="Uracil-DNA glycosylase-like" evidence="1">
    <location>
        <begin position="68"/>
        <end position="173"/>
    </location>
</feature>
<organism evidence="2 3">
    <name type="scientific">Simiaoa sunii</name>
    <dbReference type="NCBI Taxonomy" id="2763672"/>
    <lineage>
        <taxon>Bacteria</taxon>
        <taxon>Bacillati</taxon>
        <taxon>Bacillota</taxon>
        <taxon>Clostridia</taxon>
        <taxon>Lachnospirales</taxon>
        <taxon>Lachnospiraceae</taxon>
        <taxon>Simiaoa</taxon>
    </lineage>
</organism>